<sequence>MSEVPAAPEEVGLLLYLGTMVRDAAQMEVTVEAITSHLLASHNLQASGVRGQPLSALVRKCRDVARQVPRVDAEQLDSLDKLLDRVVAVAELRNTYVHGGWAQDFDGSYLAVRGKRGQSELVSHSVSGEQLLEMIKEIRSISDGLLEWVSRDLNLMYGRADDERVRSPSSTGRAHSVSASQI</sequence>
<evidence type="ECO:0000256" key="1">
    <source>
        <dbReference type="SAM" id="MobiDB-lite"/>
    </source>
</evidence>
<evidence type="ECO:0000313" key="3">
    <source>
        <dbReference type="Proteomes" id="UP001596154"/>
    </source>
</evidence>
<evidence type="ECO:0000313" key="2">
    <source>
        <dbReference type="EMBL" id="MFC5639711.1"/>
    </source>
</evidence>
<organism evidence="2 3">
    <name type="scientific">Streptomyces bullii</name>
    <dbReference type="NCBI Taxonomy" id="349910"/>
    <lineage>
        <taxon>Bacteria</taxon>
        <taxon>Bacillati</taxon>
        <taxon>Actinomycetota</taxon>
        <taxon>Actinomycetes</taxon>
        <taxon>Kitasatosporales</taxon>
        <taxon>Streptomycetaceae</taxon>
        <taxon>Streptomyces</taxon>
    </lineage>
</organism>
<dbReference type="Proteomes" id="UP001596154">
    <property type="component" value="Unassembled WGS sequence"/>
</dbReference>
<keyword evidence="3" id="KW-1185">Reference proteome</keyword>
<dbReference type="RefSeq" id="WP_381031932.1">
    <property type="nucleotide sequence ID" value="NZ_JBHSNY010000034.1"/>
</dbReference>
<feature type="region of interest" description="Disordered" evidence="1">
    <location>
        <begin position="163"/>
        <end position="182"/>
    </location>
</feature>
<name>A0ABW0V1F4_9ACTN</name>
<dbReference type="EMBL" id="JBHSNY010000034">
    <property type="protein sequence ID" value="MFC5639711.1"/>
    <property type="molecule type" value="Genomic_DNA"/>
</dbReference>
<proteinExistence type="predicted"/>
<accession>A0ABW0V1F4</accession>
<evidence type="ECO:0008006" key="4">
    <source>
        <dbReference type="Google" id="ProtNLM"/>
    </source>
</evidence>
<reference evidence="3" key="1">
    <citation type="journal article" date="2019" name="Int. J. Syst. Evol. Microbiol.">
        <title>The Global Catalogue of Microorganisms (GCM) 10K type strain sequencing project: providing services to taxonomists for standard genome sequencing and annotation.</title>
        <authorList>
            <consortium name="The Broad Institute Genomics Platform"/>
            <consortium name="The Broad Institute Genome Sequencing Center for Infectious Disease"/>
            <person name="Wu L."/>
            <person name="Ma J."/>
        </authorList>
    </citation>
    <scope>NUCLEOTIDE SEQUENCE [LARGE SCALE GENOMIC DNA]</scope>
    <source>
        <strain evidence="3">CGMCC 4.7248</strain>
    </source>
</reference>
<gene>
    <name evidence="2" type="ORF">ACFPZJ_39635</name>
</gene>
<protein>
    <recommendedName>
        <fullName evidence="4">Apea-like HEPN domain-containing protein</fullName>
    </recommendedName>
</protein>
<comment type="caution">
    <text evidence="2">The sequence shown here is derived from an EMBL/GenBank/DDBJ whole genome shotgun (WGS) entry which is preliminary data.</text>
</comment>
<feature type="compositionally biased region" description="Polar residues" evidence="1">
    <location>
        <begin position="167"/>
        <end position="182"/>
    </location>
</feature>